<organism evidence="3 4">
    <name type="scientific">Naumovozyma dairenensis (strain ATCC 10597 / BCRC 20456 / CBS 421 / NBRC 0211 / NRRL Y-12639)</name>
    <name type="common">Saccharomyces dairenensis</name>
    <dbReference type="NCBI Taxonomy" id="1071378"/>
    <lineage>
        <taxon>Eukaryota</taxon>
        <taxon>Fungi</taxon>
        <taxon>Dikarya</taxon>
        <taxon>Ascomycota</taxon>
        <taxon>Saccharomycotina</taxon>
        <taxon>Saccharomycetes</taxon>
        <taxon>Saccharomycetales</taxon>
        <taxon>Saccharomycetaceae</taxon>
        <taxon>Naumovozyma</taxon>
    </lineage>
</organism>
<dbReference type="eggNOG" id="ENOG502R93I">
    <property type="taxonomic scope" value="Eukaryota"/>
</dbReference>
<dbReference type="OrthoDB" id="5486522at2759"/>
<dbReference type="OMA" id="HMKEIAN"/>
<sequence>MVAISQLLVFFLVVRTVLAVTIRNGIIDSPLPRDNTTLVDALNLMRCAQVWGMPNDTIVATDRTETLILFNNRTTTNTTHMKEIANHCFSRFGYTLAFTHYNYKYFPGELTHICTLDDALRNWDLLPTFARNELIAETQRGPTSTSTFISHKDTSEYYFMVMAVLFLVIIYSLLMRATAKSVPSMATK</sequence>
<evidence type="ECO:0008006" key="5">
    <source>
        <dbReference type="Google" id="ProtNLM"/>
    </source>
</evidence>
<gene>
    <name evidence="3" type="primary">NDAI0D00100</name>
    <name evidence="3" type="ordered locus">NDAI_0D00100</name>
</gene>
<dbReference type="HOGENOM" id="CLU_1441411_0_0_1"/>
<dbReference type="Proteomes" id="UP000000689">
    <property type="component" value="Chromosome 4"/>
</dbReference>
<keyword evidence="1" id="KW-0812">Transmembrane</keyword>
<reference evidence="3 4" key="1">
    <citation type="journal article" date="2011" name="Proc. Natl. Acad. Sci. U.S.A.">
        <title>Evolutionary erosion of yeast sex chromosomes by mating-type switching accidents.</title>
        <authorList>
            <person name="Gordon J.L."/>
            <person name="Armisen D."/>
            <person name="Proux-Wera E."/>
            <person name="Oheigeartaigh S.S."/>
            <person name="Byrne K.P."/>
            <person name="Wolfe K.H."/>
        </authorList>
    </citation>
    <scope>NUCLEOTIDE SEQUENCE [LARGE SCALE GENOMIC DNA]</scope>
    <source>
        <strain evidence="4">ATCC 10597 / BCRC 20456 / CBS 421 / NBRC 0211 / NRRL Y-12639</strain>
    </source>
</reference>
<dbReference type="AlphaFoldDB" id="G0W963"/>
<dbReference type="KEGG" id="ndi:NDAI_0D00100"/>
<feature type="chain" id="PRO_5003411313" description="Protein BIG1" evidence="2">
    <location>
        <begin position="20"/>
        <end position="188"/>
    </location>
</feature>
<accession>G0W963</accession>
<keyword evidence="1" id="KW-1133">Transmembrane helix</keyword>
<dbReference type="RefSeq" id="XP_003669567.1">
    <property type="nucleotide sequence ID" value="XM_003669519.1"/>
</dbReference>
<evidence type="ECO:0000256" key="1">
    <source>
        <dbReference type="SAM" id="Phobius"/>
    </source>
</evidence>
<feature type="signal peptide" evidence="2">
    <location>
        <begin position="1"/>
        <end position="19"/>
    </location>
</feature>
<proteinExistence type="predicted"/>
<keyword evidence="2" id="KW-0732">Signal</keyword>
<evidence type="ECO:0000313" key="4">
    <source>
        <dbReference type="Proteomes" id="UP000000689"/>
    </source>
</evidence>
<feature type="transmembrane region" description="Helical" evidence="1">
    <location>
        <begin position="157"/>
        <end position="175"/>
    </location>
</feature>
<keyword evidence="4" id="KW-1185">Reference proteome</keyword>
<name>G0W963_NAUDC</name>
<dbReference type="GeneID" id="11494814"/>
<keyword evidence="1" id="KW-0472">Membrane</keyword>
<dbReference type="EMBL" id="HE580270">
    <property type="protein sequence ID" value="CCD24324.1"/>
    <property type="molecule type" value="Genomic_DNA"/>
</dbReference>
<evidence type="ECO:0000313" key="3">
    <source>
        <dbReference type="EMBL" id="CCD24324.1"/>
    </source>
</evidence>
<evidence type="ECO:0000256" key="2">
    <source>
        <dbReference type="SAM" id="SignalP"/>
    </source>
</evidence>
<protein>
    <recommendedName>
        <fullName evidence="5">Protein BIG1</fullName>
    </recommendedName>
</protein>